<dbReference type="InterPro" id="IPR011989">
    <property type="entry name" value="ARM-like"/>
</dbReference>
<evidence type="ECO:0000313" key="2">
    <source>
        <dbReference type="Proteomes" id="UP000007703"/>
    </source>
</evidence>
<dbReference type="VEuPathDB" id="FungiDB:CLUG_04334"/>
<sequence>MQIPCDSTNMSDSLQQILTELEAQASAATLTELGTLLRNEDVRAHPTAKKCIPHVLDLASKEPLEALRVLVNFTADNDDNRVYMVSNDVSAAEFWTWLFSQLHCPKDQDVCLRAILLLSQFVHNIQEPAKTTVVSALAEKGAGDAIACYLRELEQSGRLDDLVQPMELLSEISAVSTISSDNLQWITDAAARAQELDSEERSELLDFASQAIFNATNVDTRLGGPSTSQLYELLTQVSGESTHVKRRLFSACGNMSSYANHDNWAEVELNVHVLVDDKADPYVAAAAAIALGNCVDSKEKQEVLWRKLEQMEKPDVIVDTLAQRSFGDLVQYQAFHFFSNAMTPAVASRLAEQNAGALLRATKVVVDNCNYYKEIAAVYFKFMRRFIGALDKTQLEPLLDLWALVESCDDASCAETQLLLLQALCHIPPTPLHAKLVAHAFPLEGNVDARLVLEKIKTLACVLHTYDMSQLSGCFGDFEHDFVAPLSGFLGQVQPSARAEHSAARALANNTKFLAASALKSAPSRSGPWGELCARCEQILHKNESKSESLTNTSIPSS</sequence>
<dbReference type="GeneID" id="8495871"/>
<dbReference type="KEGG" id="clu:CLUG_04334"/>
<dbReference type="AlphaFoldDB" id="C4Y806"/>
<protein>
    <submittedName>
        <fullName evidence="1">Uncharacterized protein</fullName>
    </submittedName>
</protein>
<dbReference type="SUPFAM" id="SSF48371">
    <property type="entry name" value="ARM repeat"/>
    <property type="match status" value="1"/>
</dbReference>
<gene>
    <name evidence="1" type="ORF">CLUG_04334</name>
</gene>
<dbReference type="OMA" id="CCITIGN"/>
<evidence type="ECO:0000313" key="1">
    <source>
        <dbReference type="EMBL" id="EEQ40206.1"/>
    </source>
</evidence>
<accession>C4Y806</accession>
<dbReference type="InterPro" id="IPR016024">
    <property type="entry name" value="ARM-type_fold"/>
</dbReference>
<dbReference type="OrthoDB" id="4095311at2759"/>
<reference evidence="1 2" key="1">
    <citation type="journal article" date="2009" name="Nature">
        <title>Evolution of pathogenicity and sexual reproduction in eight Candida genomes.</title>
        <authorList>
            <person name="Butler G."/>
            <person name="Rasmussen M.D."/>
            <person name="Lin M.F."/>
            <person name="Santos M.A."/>
            <person name="Sakthikumar S."/>
            <person name="Munro C.A."/>
            <person name="Rheinbay E."/>
            <person name="Grabherr M."/>
            <person name="Forche A."/>
            <person name="Reedy J.L."/>
            <person name="Agrafioti I."/>
            <person name="Arnaud M.B."/>
            <person name="Bates S."/>
            <person name="Brown A.J."/>
            <person name="Brunke S."/>
            <person name="Costanzo M.C."/>
            <person name="Fitzpatrick D.A."/>
            <person name="de Groot P.W."/>
            <person name="Harris D."/>
            <person name="Hoyer L.L."/>
            <person name="Hube B."/>
            <person name="Klis F.M."/>
            <person name="Kodira C."/>
            <person name="Lennard N."/>
            <person name="Logue M.E."/>
            <person name="Martin R."/>
            <person name="Neiman A.M."/>
            <person name="Nikolaou E."/>
            <person name="Quail M.A."/>
            <person name="Quinn J."/>
            <person name="Santos M.C."/>
            <person name="Schmitzberger F.F."/>
            <person name="Sherlock G."/>
            <person name="Shah P."/>
            <person name="Silverstein K.A."/>
            <person name="Skrzypek M.S."/>
            <person name="Soll D."/>
            <person name="Staggs R."/>
            <person name="Stansfield I."/>
            <person name="Stumpf M.P."/>
            <person name="Sudbery P.E."/>
            <person name="Srikantha T."/>
            <person name="Zeng Q."/>
            <person name="Berman J."/>
            <person name="Berriman M."/>
            <person name="Heitman J."/>
            <person name="Gow N.A."/>
            <person name="Lorenz M.C."/>
            <person name="Birren B.W."/>
            <person name="Kellis M."/>
            <person name="Cuomo C.A."/>
        </authorList>
    </citation>
    <scope>NUCLEOTIDE SEQUENCE [LARGE SCALE GENOMIC DNA]</scope>
    <source>
        <strain evidence="1 2">ATCC 42720</strain>
    </source>
</reference>
<dbReference type="EMBL" id="CH408080">
    <property type="protein sequence ID" value="EEQ40206.1"/>
    <property type="molecule type" value="Genomic_DNA"/>
</dbReference>
<proteinExistence type="predicted"/>
<dbReference type="Proteomes" id="UP000007703">
    <property type="component" value="Unassembled WGS sequence"/>
</dbReference>
<dbReference type="Gene3D" id="1.25.10.10">
    <property type="entry name" value="Leucine-rich Repeat Variant"/>
    <property type="match status" value="1"/>
</dbReference>
<name>C4Y806_CLAL4</name>
<organism evidence="1 2">
    <name type="scientific">Clavispora lusitaniae (strain ATCC 42720)</name>
    <name type="common">Yeast</name>
    <name type="synonym">Candida lusitaniae</name>
    <dbReference type="NCBI Taxonomy" id="306902"/>
    <lineage>
        <taxon>Eukaryota</taxon>
        <taxon>Fungi</taxon>
        <taxon>Dikarya</taxon>
        <taxon>Ascomycota</taxon>
        <taxon>Saccharomycotina</taxon>
        <taxon>Pichiomycetes</taxon>
        <taxon>Metschnikowiaceae</taxon>
        <taxon>Clavispora</taxon>
    </lineage>
</organism>
<dbReference type="STRING" id="306902.C4Y806"/>
<dbReference type="InParanoid" id="C4Y806"/>
<dbReference type="HOGENOM" id="CLU_437432_0_0_1"/>